<dbReference type="EMBL" id="CAJVPT010061359">
    <property type="protein sequence ID" value="CAG8765233.1"/>
    <property type="molecule type" value="Genomic_DNA"/>
</dbReference>
<name>A0ACA9QUT7_9GLOM</name>
<accession>A0ACA9QUT7</accession>
<comment type="caution">
    <text evidence="1">The sequence shown here is derived from an EMBL/GenBank/DDBJ whole genome shotgun (WGS) entry which is preliminary data.</text>
</comment>
<reference evidence="1" key="1">
    <citation type="submission" date="2021-06" db="EMBL/GenBank/DDBJ databases">
        <authorList>
            <person name="Kallberg Y."/>
            <person name="Tangrot J."/>
            <person name="Rosling A."/>
        </authorList>
    </citation>
    <scope>NUCLEOTIDE SEQUENCE</scope>
    <source>
        <strain evidence="1">CL356</strain>
    </source>
</reference>
<keyword evidence="2" id="KW-1185">Reference proteome</keyword>
<proteinExistence type="predicted"/>
<feature type="non-terminal residue" evidence="1">
    <location>
        <position position="1"/>
    </location>
</feature>
<sequence>APAIARLRMTPMNDRDSPKQAMDSANPKKTSPLKDEARLGQEEQGFLDRLSKR</sequence>
<organism evidence="1 2">
    <name type="scientific">Acaulospora colombiana</name>
    <dbReference type="NCBI Taxonomy" id="27376"/>
    <lineage>
        <taxon>Eukaryota</taxon>
        <taxon>Fungi</taxon>
        <taxon>Fungi incertae sedis</taxon>
        <taxon>Mucoromycota</taxon>
        <taxon>Glomeromycotina</taxon>
        <taxon>Glomeromycetes</taxon>
        <taxon>Diversisporales</taxon>
        <taxon>Acaulosporaceae</taxon>
        <taxon>Acaulospora</taxon>
    </lineage>
</organism>
<dbReference type="Proteomes" id="UP000789525">
    <property type="component" value="Unassembled WGS sequence"/>
</dbReference>
<evidence type="ECO:0000313" key="2">
    <source>
        <dbReference type="Proteomes" id="UP000789525"/>
    </source>
</evidence>
<evidence type="ECO:0000313" key="1">
    <source>
        <dbReference type="EMBL" id="CAG8765233.1"/>
    </source>
</evidence>
<gene>
    <name evidence="1" type="ORF">ACOLOM_LOCUS13418</name>
</gene>
<protein>
    <submittedName>
        <fullName evidence="1">2755_t:CDS:1</fullName>
    </submittedName>
</protein>